<organism evidence="2 3">
    <name type="scientific">Chitinophaga caseinilytica</name>
    <dbReference type="NCBI Taxonomy" id="2267521"/>
    <lineage>
        <taxon>Bacteria</taxon>
        <taxon>Pseudomonadati</taxon>
        <taxon>Bacteroidota</taxon>
        <taxon>Chitinophagia</taxon>
        <taxon>Chitinophagales</taxon>
        <taxon>Chitinophagaceae</taxon>
        <taxon>Chitinophaga</taxon>
    </lineage>
</organism>
<sequence length="209" mass="25090">MRLIFFLSKSSIDWNAVFIEIEKPHSRFFKETGNDFHPDFVQALQQINKWRAWLKLEPSNLQQFSESTIKGIKKPLSDNPVFPKFVLVFGRREEIQSTMRRKLVKGQETEDFKIITYDSLLEAPEQHQELYLGVRKNEYFELYGDKALLNGSIFEYMAPDELRIKQILKEDFIKQFEKRIEDQLKDRILGSFLHVEQCNYWRKSKVFKR</sequence>
<protein>
    <submittedName>
        <fullName evidence="2">Shedu anti-phage system protein SduA domain-containing protein</fullName>
    </submittedName>
</protein>
<dbReference type="Pfam" id="PF14082">
    <property type="entry name" value="SduA_C"/>
    <property type="match status" value="1"/>
</dbReference>
<proteinExistence type="predicted"/>
<gene>
    <name evidence="2" type="ORF">WJU22_26820</name>
</gene>
<dbReference type="InterPro" id="IPR025359">
    <property type="entry name" value="SduA_C"/>
</dbReference>
<dbReference type="Proteomes" id="UP001449657">
    <property type="component" value="Chromosome"/>
</dbReference>
<accession>A0ABZ2ZBM0</accession>
<name>A0ABZ2ZBM0_9BACT</name>
<reference evidence="2 3" key="1">
    <citation type="submission" date="2024-03" db="EMBL/GenBank/DDBJ databases">
        <title>Chitinophaga caseinilytica sp. nov., a casein hydrolysing bacterium isolated from forest soil.</title>
        <authorList>
            <person name="Lee D.S."/>
            <person name="Han D.M."/>
            <person name="Baek J.H."/>
            <person name="Choi D.G."/>
            <person name="Jeon J.H."/>
            <person name="Jeon C.O."/>
        </authorList>
    </citation>
    <scope>NUCLEOTIDE SEQUENCE [LARGE SCALE GENOMIC DNA]</scope>
    <source>
        <strain evidence="2 3">KACC 19118</strain>
    </source>
</reference>
<dbReference type="EMBL" id="CP150096">
    <property type="protein sequence ID" value="WZN49225.1"/>
    <property type="molecule type" value="Genomic_DNA"/>
</dbReference>
<evidence type="ECO:0000259" key="1">
    <source>
        <dbReference type="Pfam" id="PF14082"/>
    </source>
</evidence>
<keyword evidence="3" id="KW-1185">Reference proteome</keyword>
<dbReference type="RefSeq" id="WP_341843799.1">
    <property type="nucleotide sequence ID" value="NZ_CP149792.1"/>
</dbReference>
<evidence type="ECO:0000313" key="2">
    <source>
        <dbReference type="EMBL" id="WZN49225.1"/>
    </source>
</evidence>
<feature type="domain" description="Shedu protein SduA C-terminal" evidence="1">
    <location>
        <begin position="7"/>
        <end position="121"/>
    </location>
</feature>
<evidence type="ECO:0000313" key="3">
    <source>
        <dbReference type="Proteomes" id="UP001449657"/>
    </source>
</evidence>